<dbReference type="Gene3D" id="1.10.10.10">
    <property type="entry name" value="Winged helix-like DNA-binding domain superfamily/Winged helix DNA-binding domain"/>
    <property type="match status" value="1"/>
</dbReference>
<evidence type="ECO:0000256" key="3">
    <source>
        <dbReference type="ARBA" id="ARBA00023082"/>
    </source>
</evidence>
<feature type="domain" description="RNA polymerase sigma factor 70 region 4 type 2" evidence="6">
    <location>
        <begin position="121"/>
        <end position="174"/>
    </location>
</feature>
<protein>
    <submittedName>
        <fullName evidence="7">RNA polymerase sigma factor CarQ</fullName>
    </submittedName>
</protein>
<dbReference type="GO" id="GO:0016987">
    <property type="term" value="F:sigma factor activity"/>
    <property type="evidence" value="ECO:0007669"/>
    <property type="project" value="UniProtKB-KW"/>
</dbReference>
<keyword evidence="3" id="KW-0731">Sigma factor</keyword>
<evidence type="ECO:0000313" key="8">
    <source>
        <dbReference type="Proteomes" id="UP000318995"/>
    </source>
</evidence>
<evidence type="ECO:0000259" key="5">
    <source>
        <dbReference type="Pfam" id="PF04542"/>
    </source>
</evidence>
<dbReference type="InterPro" id="IPR014331">
    <property type="entry name" value="RNA_pol_sigma70_ECF_RHOBA"/>
</dbReference>
<accession>A0A5C5WET8</accession>
<reference evidence="7 8" key="1">
    <citation type="submission" date="2019-02" db="EMBL/GenBank/DDBJ databases">
        <title>Deep-cultivation of Planctomycetes and their phenomic and genomic characterization uncovers novel biology.</title>
        <authorList>
            <person name="Wiegand S."/>
            <person name="Jogler M."/>
            <person name="Boedeker C."/>
            <person name="Pinto D."/>
            <person name="Vollmers J."/>
            <person name="Rivas-Marin E."/>
            <person name="Kohn T."/>
            <person name="Peeters S.H."/>
            <person name="Heuer A."/>
            <person name="Rast P."/>
            <person name="Oberbeckmann S."/>
            <person name="Bunk B."/>
            <person name="Jeske O."/>
            <person name="Meyerdierks A."/>
            <person name="Storesund J.E."/>
            <person name="Kallscheuer N."/>
            <person name="Luecker S."/>
            <person name="Lage O.M."/>
            <person name="Pohl T."/>
            <person name="Merkel B.J."/>
            <person name="Hornburger P."/>
            <person name="Mueller R.-W."/>
            <person name="Bruemmer F."/>
            <person name="Labrenz M."/>
            <person name="Spormann A.M."/>
            <person name="Op Den Camp H."/>
            <person name="Overmann J."/>
            <person name="Amann R."/>
            <person name="Jetten M.S.M."/>
            <person name="Mascher T."/>
            <person name="Medema M.H."/>
            <person name="Devos D.P."/>
            <person name="Kaster A.-K."/>
            <person name="Ovreas L."/>
            <person name="Rohde M."/>
            <person name="Galperin M.Y."/>
            <person name="Jogler C."/>
        </authorList>
    </citation>
    <scope>NUCLEOTIDE SEQUENCE [LARGE SCALE GENOMIC DNA]</scope>
    <source>
        <strain evidence="7 8">Pla111</strain>
    </source>
</reference>
<keyword evidence="2" id="KW-0805">Transcription regulation</keyword>
<dbReference type="Pfam" id="PF08281">
    <property type="entry name" value="Sigma70_r4_2"/>
    <property type="match status" value="1"/>
</dbReference>
<comment type="similarity">
    <text evidence="1">Belongs to the sigma-70 factor family. ECF subfamily.</text>
</comment>
<dbReference type="AlphaFoldDB" id="A0A5C5WET8"/>
<dbReference type="GO" id="GO:0006352">
    <property type="term" value="P:DNA-templated transcription initiation"/>
    <property type="evidence" value="ECO:0007669"/>
    <property type="project" value="InterPro"/>
</dbReference>
<proteinExistence type="inferred from homology"/>
<dbReference type="InterPro" id="IPR013325">
    <property type="entry name" value="RNA_pol_sigma_r2"/>
</dbReference>
<dbReference type="InterPro" id="IPR013249">
    <property type="entry name" value="RNA_pol_sigma70_r4_t2"/>
</dbReference>
<feature type="domain" description="RNA polymerase sigma-70 region 2" evidence="5">
    <location>
        <begin position="26"/>
        <end position="92"/>
    </location>
</feature>
<organism evidence="7 8">
    <name type="scientific">Botrimarina hoheduenensis</name>
    <dbReference type="NCBI Taxonomy" id="2528000"/>
    <lineage>
        <taxon>Bacteria</taxon>
        <taxon>Pseudomonadati</taxon>
        <taxon>Planctomycetota</taxon>
        <taxon>Planctomycetia</taxon>
        <taxon>Pirellulales</taxon>
        <taxon>Lacipirellulaceae</taxon>
        <taxon>Botrimarina</taxon>
    </lineage>
</organism>
<dbReference type="InterPro" id="IPR036388">
    <property type="entry name" value="WH-like_DNA-bd_sf"/>
</dbReference>
<evidence type="ECO:0000313" key="7">
    <source>
        <dbReference type="EMBL" id="TWT48591.1"/>
    </source>
</evidence>
<keyword evidence="4" id="KW-0804">Transcription</keyword>
<evidence type="ECO:0000256" key="2">
    <source>
        <dbReference type="ARBA" id="ARBA00023015"/>
    </source>
</evidence>
<dbReference type="PANTHER" id="PTHR43133">
    <property type="entry name" value="RNA POLYMERASE ECF-TYPE SIGMA FACTO"/>
    <property type="match status" value="1"/>
</dbReference>
<comment type="caution">
    <text evidence="7">The sequence shown here is derived from an EMBL/GenBank/DDBJ whole genome shotgun (WGS) entry which is preliminary data.</text>
</comment>
<dbReference type="InterPro" id="IPR039425">
    <property type="entry name" value="RNA_pol_sigma-70-like"/>
</dbReference>
<dbReference type="InterPro" id="IPR014284">
    <property type="entry name" value="RNA_pol_sigma-70_dom"/>
</dbReference>
<dbReference type="InterPro" id="IPR007627">
    <property type="entry name" value="RNA_pol_sigma70_r2"/>
</dbReference>
<evidence type="ECO:0000256" key="4">
    <source>
        <dbReference type="ARBA" id="ARBA00023163"/>
    </source>
</evidence>
<dbReference type="NCBIfam" id="TIGR02937">
    <property type="entry name" value="sigma70-ECF"/>
    <property type="match status" value="1"/>
</dbReference>
<dbReference type="GO" id="GO:0003677">
    <property type="term" value="F:DNA binding"/>
    <property type="evidence" value="ECO:0007669"/>
    <property type="project" value="InterPro"/>
</dbReference>
<dbReference type="EMBL" id="SJPH01000001">
    <property type="protein sequence ID" value="TWT48591.1"/>
    <property type="molecule type" value="Genomic_DNA"/>
</dbReference>
<dbReference type="InterPro" id="IPR013324">
    <property type="entry name" value="RNA_pol_sigma_r3/r4-like"/>
</dbReference>
<dbReference type="RefSeq" id="WP_197524666.1">
    <property type="nucleotide sequence ID" value="NZ_SJPH01000001.1"/>
</dbReference>
<name>A0A5C5WET8_9BACT</name>
<dbReference type="NCBIfam" id="TIGR02989">
    <property type="entry name" value="Sig-70_gvs1"/>
    <property type="match status" value="1"/>
</dbReference>
<dbReference type="Proteomes" id="UP000318995">
    <property type="component" value="Unassembled WGS sequence"/>
</dbReference>
<dbReference type="PANTHER" id="PTHR43133:SF51">
    <property type="entry name" value="RNA POLYMERASE SIGMA FACTOR"/>
    <property type="match status" value="1"/>
</dbReference>
<dbReference type="SUPFAM" id="SSF88659">
    <property type="entry name" value="Sigma3 and sigma4 domains of RNA polymerase sigma factors"/>
    <property type="match status" value="1"/>
</dbReference>
<evidence type="ECO:0000259" key="6">
    <source>
        <dbReference type="Pfam" id="PF08281"/>
    </source>
</evidence>
<dbReference type="SUPFAM" id="SSF88946">
    <property type="entry name" value="Sigma2 domain of RNA polymerase sigma factors"/>
    <property type="match status" value="1"/>
</dbReference>
<dbReference type="Pfam" id="PF04542">
    <property type="entry name" value="Sigma70_r2"/>
    <property type="match status" value="1"/>
</dbReference>
<gene>
    <name evidence="7" type="primary">carQ_1</name>
    <name evidence="7" type="ORF">Pla111_03660</name>
</gene>
<keyword evidence="8" id="KW-1185">Reference proteome</keyword>
<sequence length="187" mass="21683">MIATNRLPLDTTDDDESGRAAFARVFAQHDRWLYAYLMTLLGKPAHAEEVFQEVCVVLWREYRKFDLETNFMKWASVVALNQVRKFRRNLRRNEAWLSEGLLEVLAEEAIDNAGVLETRRHALHDCVSRLAADDREVVRACYGDSRTTIKEAAERLGRPANSLYKAMARIRRALHDCITRRLRAEGY</sequence>
<evidence type="ECO:0000256" key="1">
    <source>
        <dbReference type="ARBA" id="ARBA00010641"/>
    </source>
</evidence>
<dbReference type="Gene3D" id="1.10.1740.10">
    <property type="match status" value="1"/>
</dbReference>